<dbReference type="Proteomes" id="UP000618051">
    <property type="component" value="Unassembled WGS sequence"/>
</dbReference>
<name>A0A835NP57_9PASS</name>
<gene>
    <name evidence="2" type="ORF">IHE44_0001372</name>
    <name evidence="1" type="ORF">IHE44_014149</name>
</gene>
<evidence type="ECO:0000313" key="3">
    <source>
        <dbReference type="Proteomes" id="UP000618051"/>
    </source>
</evidence>
<reference evidence="1" key="1">
    <citation type="submission" date="2020-10" db="EMBL/GenBank/DDBJ databases">
        <title>Feather gene expression reveals the developmental basis of iridescence in African starlings.</title>
        <authorList>
            <person name="Rubenstein D.R."/>
        </authorList>
    </citation>
    <scope>NUCLEOTIDE SEQUENCE</scope>
    <source>
        <strain evidence="1">SS15</strain>
        <tissue evidence="1">Liver</tissue>
    </source>
</reference>
<evidence type="ECO:0000313" key="2">
    <source>
        <dbReference type="EMBL" id="KAI1236098.1"/>
    </source>
</evidence>
<evidence type="ECO:0000313" key="1">
    <source>
        <dbReference type="EMBL" id="KAG0119557.1"/>
    </source>
</evidence>
<accession>A0A835NP57</accession>
<dbReference type="EMBL" id="JADDUC020000010">
    <property type="protein sequence ID" value="KAI1236098.1"/>
    <property type="molecule type" value="Genomic_DNA"/>
</dbReference>
<dbReference type="EMBL" id="JADDUC010000083">
    <property type="protein sequence ID" value="KAG0119557.1"/>
    <property type="molecule type" value="Genomic_DNA"/>
</dbReference>
<dbReference type="OrthoDB" id="5955292at2759"/>
<reference evidence="2 3" key="2">
    <citation type="journal article" date="2021" name="J. Hered.">
        <title>Feather Gene Expression Elucidates the Developmental Basis of Plumage Iridescence in African Starlings.</title>
        <authorList>
            <person name="Rubenstein D.R."/>
            <person name="Corvelo A."/>
            <person name="MacManes M.D."/>
            <person name="Maia R."/>
            <person name="Narzisi G."/>
            <person name="Rousaki A."/>
            <person name="Vandenabeele P."/>
            <person name="Shawkey M.D."/>
            <person name="Solomon J."/>
        </authorList>
    </citation>
    <scope>NUCLEOTIDE SEQUENCE [LARGE SCALE GENOMIC DNA]</scope>
    <source>
        <strain evidence="2">SS15</strain>
    </source>
</reference>
<sequence>MKVCSLFRRKRVCQLLDTIPQEPGAQLVDCAMDLDSRHKFLPDPAAKTKQNSMCWALGV</sequence>
<comment type="caution">
    <text evidence="1">The sequence shown here is derived from an EMBL/GenBank/DDBJ whole genome shotgun (WGS) entry which is preliminary data.</text>
</comment>
<keyword evidence="3" id="KW-1185">Reference proteome</keyword>
<dbReference type="AlphaFoldDB" id="A0A835NP57"/>
<proteinExistence type="predicted"/>
<protein>
    <submittedName>
        <fullName evidence="1">Uncharacterized protein</fullName>
    </submittedName>
</protein>
<reference evidence="2" key="3">
    <citation type="submission" date="2022-01" db="EMBL/GenBank/DDBJ databases">
        <authorList>
            <person name="Rubenstein D.R."/>
        </authorList>
    </citation>
    <scope>NUCLEOTIDE SEQUENCE</scope>
    <source>
        <strain evidence="2">SS15</strain>
        <tissue evidence="2">Liver</tissue>
    </source>
</reference>
<organism evidence="1">
    <name type="scientific">Lamprotornis superbus</name>
    <dbReference type="NCBI Taxonomy" id="245042"/>
    <lineage>
        <taxon>Eukaryota</taxon>
        <taxon>Metazoa</taxon>
        <taxon>Chordata</taxon>
        <taxon>Craniata</taxon>
        <taxon>Vertebrata</taxon>
        <taxon>Euteleostomi</taxon>
        <taxon>Archelosauria</taxon>
        <taxon>Archosauria</taxon>
        <taxon>Dinosauria</taxon>
        <taxon>Saurischia</taxon>
        <taxon>Theropoda</taxon>
        <taxon>Coelurosauria</taxon>
        <taxon>Aves</taxon>
        <taxon>Neognathae</taxon>
        <taxon>Neoaves</taxon>
        <taxon>Telluraves</taxon>
        <taxon>Australaves</taxon>
        <taxon>Passeriformes</taxon>
        <taxon>Sturnidae</taxon>
        <taxon>Lamprotornis</taxon>
    </lineage>
</organism>